<protein>
    <submittedName>
        <fullName evidence="2">Glutaminyl-peptide cyclotransferase</fullName>
    </submittedName>
</protein>
<dbReference type="SUPFAM" id="SSF50969">
    <property type="entry name" value="YVTN repeat-like/Quinoprotein amine dehydrogenase"/>
    <property type="match status" value="1"/>
</dbReference>
<feature type="signal peptide" evidence="1">
    <location>
        <begin position="1"/>
        <end position="26"/>
    </location>
</feature>
<dbReference type="InterPro" id="IPR011044">
    <property type="entry name" value="Quino_amine_DH_bsu"/>
</dbReference>
<gene>
    <name evidence="2" type="ORF">FKR84_05315</name>
</gene>
<dbReference type="RefSeq" id="WP_141421262.1">
    <property type="nucleotide sequence ID" value="NZ_VIAR01000004.1"/>
</dbReference>
<keyword evidence="2" id="KW-0808">Transferase</keyword>
<dbReference type="GO" id="GO:0016603">
    <property type="term" value="F:glutaminyl-peptide cyclotransferase activity"/>
    <property type="evidence" value="ECO:0007669"/>
    <property type="project" value="InterPro"/>
</dbReference>
<dbReference type="PROSITE" id="PS51257">
    <property type="entry name" value="PROKAR_LIPOPROTEIN"/>
    <property type="match status" value="1"/>
</dbReference>
<dbReference type="InterPro" id="IPR015943">
    <property type="entry name" value="WD40/YVTN_repeat-like_dom_sf"/>
</dbReference>
<proteinExistence type="predicted"/>
<dbReference type="Gene3D" id="2.130.10.10">
    <property type="entry name" value="YVTN repeat-like/Quinoprotein amine dehydrogenase"/>
    <property type="match status" value="1"/>
</dbReference>
<dbReference type="EMBL" id="VIAR01000004">
    <property type="protein sequence ID" value="TQD39314.1"/>
    <property type="molecule type" value="Genomic_DNA"/>
</dbReference>
<evidence type="ECO:0000313" key="2">
    <source>
        <dbReference type="EMBL" id="TQD39314.1"/>
    </source>
</evidence>
<evidence type="ECO:0000256" key="1">
    <source>
        <dbReference type="SAM" id="SignalP"/>
    </source>
</evidence>
<accession>A0A507ZST4</accession>
<evidence type="ECO:0000313" key="3">
    <source>
        <dbReference type="Proteomes" id="UP000317169"/>
    </source>
</evidence>
<sequence>MKKYKVLVFFCLSILLLSCGKNTKNAAENFILKTDSKKGPLQKGDALKLSVKSKKDYQIDSVVYSYGNNKLAKSIKNEPISVNLEKPFGNNILKASVYFEDTQIEINKNISLHSKTKPIVYGYEIINSYPHDNEAFTQGLEFYKDTLYESTGQHGKSSLRKVEYKTGKVLKKVDLNPAYFGEGLTILNDKIYLLTWRSGDGFIYDVNTFEHLETFSYNKSNEGWGICNDGEKLYKSDGTEKIWILDPETLKELRYFQPVTHKTVSTKLNELEYAKGKIYANTWQKDGVAIINPETGVVEGIIDLRGLRKKLENNDKLTTVEHVLNGIAYHEKSGNFFVTGKNWDTLFEIKIFEK</sequence>
<organism evidence="2 3">
    <name type="scientific">Haloflavibacter putidus</name>
    <dbReference type="NCBI Taxonomy" id="2576776"/>
    <lineage>
        <taxon>Bacteria</taxon>
        <taxon>Pseudomonadati</taxon>
        <taxon>Bacteroidota</taxon>
        <taxon>Flavobacteriia</taxon>
        <taxon>Flavobacteriales</taxon>
        <taxon>Flavobacteriaceae</taxon>
        <taxon>Haloflavibacter</taxon>
    </lineage>
</organism>
<comment type="caution">
    <text evidence="2">The sequence shown here is derived from an EMBL/GenBank/DDBJ whole genome shotgun (WGS) entry which is preliminary data.</text>
</comment>
<dbReference type="Pfam" id="PF05096">
    <property type="entry name" value="Glu_cyclase_2"/>
    <property type="match status" value="1"/>
</dbReference>
<feature type="chain" id="PRO_5021201232" evidence="1">
    <location>
        <begin position="27"/>
        <end position="354"/>
    </location>
</feature>
<dbReference type="PANTHER" id="PTHR31270">
    <property type="entry name" value="GLUTAMINYL-PEPTIDE CYCLOTRANSFERASE"/>
    <property type="match status" value="1"/>
</dbReference>
<keyword evidence="3" id="KW-1185">Reference proteome</keyword>
<keyword evidence="1" id="KW-0732">Signal</keyword>
<dbReference type="Proteomes" id="UP000317169">
    <property type="component" value="Unassembled WGS sequence"/>
</dbReference>
<name>A0A507ZST4_9FLAO</name>
<dbReference type="PANTHER" id="PTHR31270:SF1">
    <property type="entry name" value="GLUTAMINYL-PEPTIDE CYCLOTRANSFERASE"/>
    <property type="match status" value="1"/>
</dbReference>
<dbReference type="AlphaFoldDB" id="A0A507ZST4"/>
<reference evidence="2 3" key="1">
    <citation type="submission" date="2019-06" db="EMBL/GenBank/DDBJ databases">
        <title>Flavibacter putida gen. nov., sp. nov., a novel marine bacterium of the family Flavobacteriaceae isolated from coastal seawater.</title>
        <authorList>
            <person name="Feng X."/>
        </authorList>
    </citation>
    <scope>NUCLEOTIDE SEQUENCE [LARGE SCALE GENOMIC DNA]</scope>
    <source>
        <strain evidence="2 3">PLHSN227</strain>
    </source>
</reference>
<dbReference type="OrthoDB" id="9783700at2"/>
<dbReference type="InterPro" id="IPR007788">
    <property type="entry name" value="QCT"/>
</dbReference>